<evidence type="ECO:0000313" key="2">
    <source>
        <dbReference type="EMBL" id="KRX05448.1"/>
    </source>
</evidence>
<comment type="caution">
    <text evidence="2">The sequence shown here is derived from an EMBL/GenBank/DDBJ whole genome shotgun (WGS) entry which is preliminary data.</text>
</comment>
<feature type="compositionally biased region" description="Basic and acidic residues" evidence="1">
    <location>
        <begin position="576"/>
        <end position="593"/>
    </location>
</feature>
<feature type="compositionally biased region" description="Polar residues" evidence="1">
    <location>
        <begin position="425"/>
        <end position="435"/>
    </location>
</feature>
<proteinExistence type="predicted"/>
<evidence type="ECO:0000256" key="1">
    <source>
        <dbReference type="SAM" id="MobiDB-lite"/>
    </source>
</evidence>
<name>A0A0V0QU49_PSEPJ</name>
<feature type="compositionally biased region" description="Polar residues" evidence="1">
    <location>
        <begin position="62"/>
        <end position="73"/>
    </location>
</feature>
<feature type="region of interest" description="Disordered" evidence="1">
    <location>
        <begin position="49"/>
        <end position="73"/>
    </location>
</feature>
<keyword evidence="3" id="KW-1185">Reference proteome</keyword>
<evidence type="ECO:0000313" key="3">
    <source>
        <dbReference type="Proteomes" id="UP000054937"/>
    </source>
</evidence>
<reference evidence="2 3" key="1">
    <citation type="journal article" date="2015" name="Sci. Rep.">
        <title>Genome of the facultative scuticociliatosis pathogen Pseudocohnilembus persalinus provides insight into its virulence through horizontal gene transfer.</title>
        <authorList>
            <person name="Xiong J."/>
            <person name="Wang G."/>
            <person name="Cheng J."/>
            <person name="Tian M."/>
            <person name="Pan X."/>
            <person name="Warren A."/>
            <person name="Jiang C."/>
            <person name="Yuan D."/>
            <person name="Miao W."/>
        </authorList>
    </citation>
    <scope>NUCLEOTIDE SEQUENCE [LARGE SCALE GENOMIC DNA]</scope>
    <source>
        <strain evidence="2">36N120E</strain>
    </source>
</reference>
<feature type="region of interest" description="Disordered" evidence="1">
    <location>
        <begin position="576"/>
        <end position="600"/>
    </location>
</feature>
<dbReference type="Proteomes" id="UP000054937">
    <property type="component" value="Unassembled WGS sequence"/>
</dbReference>
<dbReference type="EMBL" id="LDAU01000108">
    <property type="protein sequence ID" value="KRX05448.1"/>
    <property type="molecule type" value="Genomic_DNA"/>
</dbReference>
<dbReference type="InParanoid" id="A0A0V0QU49"/>
<feature type="region of interest" description="Disordered" evidence="1">
    <location>
        <begin position="165"/>
        <end position="197"/>
    </location>
</feature>
<gene>
    <name evidence="2" type="ORF">PPERSA_05558</name>
</gene>
<feature type="compositionally biased region" description="Low complexity" evidence="1">
    <location>
        <begin position="175"/>
        <end position="197"/>
    </location>
</feature>
<feature type="region of interest" description="Disordered" evidence="1">
    <location>
        <begin position="391"/>
        <end position="449"/>
    </location>
</feature>
<feature type="region of interest" description="Disordered" evidence="1">
    <location>
        <begin position="1"/>
        <end position="24"/>
    </location>
</feature>
<accession>A0A0V0QU49</accession>
<feature type="compositionally biased region" description="Low complexity" evidence="1">
    <location>
        <begin position="391"/>
        <end position="408"/>
    </location>
</feature>
<feature type="compositionally biased region" description="Basic and acidic residues" evidence="1">
    <location>
        <begin position="409"/>
        <end position="424"/>
    </location>
</feature>
<organism evidence="2 3">
    <name type="scientific">Pseudocohnilembus persalinus</name>
    <name type="common">Ciliate</name>
    <dbReference type="NCBI Taxonomy" id="266149"/>
    <lineage>
        <taxon>Eukaryota</taxon>
        <taxon>Sar</taxon>
        <taxon>Alveolata</taxon>
        <taxon>Ciliophora</taxon>
        <taxon>Intramacronucleata</taxon>
        <taxon>Oligohymenophorea</taxon>
        <taxon>Scuticociliatia</taxon>
        <taxon>Philasterida</taxon>
        <taxon>Pseudocohnilembidae</taxon>
        <taxon>Pseudocohnilembus</taxon>
    </lineage>
</organism>
<dbReference type="AlphaFoldDB" id="A0A0V0QU49"/>
<protein>
    <submittedName>
        <fullName evidence="2">Uncharacterized protein</fullName>
    </submittedName>
</protein>
<sequence>MQQHQNSNIRTQIYNTNGKQNQGENLDKEQLAPLQYKIPEYYNQISQNCQSQTNKNSREQQSDFNNQESSLSIQNQTANSINQIQTNMNSVLSPLQKQNITEDLGEQPSKKIKINQQKQIPKQNTIKNEGFQKCRKQIIKNVRKQYYKLFKEYDISPSEIFQKYSGSQDDESYEQSQNKSKNNNNDNDNFTQEINCQPNLNQNQNQNIIINKNDDNGDIKQQIKNQKEDNTDQQESKQLQVTQLQKLQKPIQNQDNSVQQENQNQIFTNTGSQQNQNLGFMNNQYQNNFNFPINFGQMNFEIFKQQQSQLQQQQNNLFIDSPSCINNNINKNFYMQNMVQMDIQNQNNPNNNYNFAQFHTMNNYFNVETDIQKKKQFGVKEEQADLEKNILNHNNSNNLNINNNINYNRSDKNQNENLNSDKSKNNLQRKISQQESEQDIKKKKQRGVDVQVDQGGNITSKLYSFNQNDILTGHVPTNFMNILLPYLINFYAKYLCCKINKNVRYDGLYDSRIYKGIEEEQQSEKFEIQNPEKMESLLNQLNKYKNQDEISQKEQLLKLKQTQEIKLISNEQKLQRIKEEDNSDNKDKYKENNENNLGNDNNELNYYEVKKFKNDSNKGQIKDQKISKILQDFNNCDCQVCKEYNFIRKLHGVKRNKSIKSFVDLWKSTRIRIISEDFILWHCQQCILQKNSYRNLKNKLSLLYCLKNILSGVKQPNIFHKLL</sequence>